<dbReference type="PANTHER" id="PTHR30576">
    <property type="entry name" value="COLANIC BIOSYNTHESIS UDP-GLUCOSE LIPID CARRIER TRANSFERASE"/>
    <property type="match status" value="1"/>
</dbReference>
<keyword evidence="3" id="KW-1003">Cell membrane</keyword>
<proteinExistence type="inferred from homology"/>
<comment type="caution">
    <text evidence="11">The sequence shown here is derived from an EMBL/GenBank/DDBJ whole genome shotgun (WGS) entry which is preliminary data.</text>
</comment>
<evidence type="ECO:0000256" key="3">
    <source>
        <dbReference type="ARBA" id="ARBA00022475"/>
    </source>
</evidence>
<keyword evidence="8" id="KW-0270">Exopolysaccharide synthesis</keyword>
<protein>
    <submittedName>
        <fullName evidence="11">Sugar transferase</fullName>
    </submittedName>
</protein>
<dbReference type="GO" id="GO:0016740">
    <property type="term" value="F:transferase activity"/>
    <property type="evidence" value="ECO:0007669"/>
    <property type="project" value="UniProtKB-KW"/>
</dbReference>
<evidence type="ECO:0000256" key="1">
    <source>
        <dbReference type="ARBA" id="ARBA00004236"/>
    </source>
</evidence>
<keyword evidence="4 11" id="KW-0808">Transferase</keyword>
<evidence type="ECO:0000256" key="7">
    <source>
        <dbReference type="ARBA" id="ARBA00023136"/>
    </source>
</evidence>
<evidence type="ECO:0000313" key="11">
    <source>
        <dbReference type="EMBL" id="MDT0681987.1"/>
    </source>
</evidence>
<evidence type="ECO:0000256" key="8">
    <source>
        <dbReference type="ARBA" id="ARBA00023169"/>
    </source>
</evidence>
<evidence type="ECO:0000256" key="9">
    <source>
        <dbReference type="SAM" id="Phobius"/>
    </source>
</evidence>
<dbReference type="RefSeq" id="WP_311689866.1">
    <property type="nucleotide sequence ID" value="NZ_JAVRHL010000001.1"/>
</dbReference>
<dbReference type="EMBL" id="JAVRHL010000001">
    <property type="protein sequence ID" value="MDT0681987.1"/>
    <property type="molecule type" value="Genomic_DNA"/>
</dbReference>
<dbReference type="Proteomes" id="UP001265259">
    <property type="component" value="Unassembled WGS sequence"/>
</dbReference>
<gene>
    <name evidence="11" type="ORF">RM543_04755</name>
</gene>
<dbReference type="InterPro" id="IPR003362">
    <property type="entry name" value="Bact_transf"/>
</dbReference>
<evidence type="ECO:0000256" key="5">
    <source>
        <dbReference type="ARBA" id="ARBA00022692"/>
    </source>
</evidence>
<sequence length="243" mass="26362">MHDAALDVFAASALGGGRDRSRGRALPPACPRPDGASAARLYPALGKRALDLALALLMLPILAPLIVLLWALVRADGGAGFFGQSRIGRGGRTFRCWKLRTMVPDAEAALARMLATDPGRAAEWARFQKLARDPRITPVGRILRATSLDELPQIWNVIRGDMSLVGPRPFLPAQAPLYRDAGGRGYFDLRPGITGPWQVEGRGKTAFADRAAFDNVYAARPTLRLDLLYLARTAKVLARRTGQ</sequence>
<keyword evidence="6 9" id="KW-1133">Transmembrane helix</keyword>
<reference evidence="11 12" key="1">
    <citation type="submission" date="2023-09" db="EMBL/GenBank/DDBJ databases">
        <authorList>
            <person name="Rey-Velasco X."/>
        </authorList>
    </citation>
    <scope>NUCLEOTIDE SEQUENCE [LARGE SCALE GENOMIC DNA]</scope>
    <source>
        <strain evidence="11 12">F158</strain>
    </source>
</reference>
<name>A0ABU3DFS7_9RHOB</name>
<comment type="subcellular location">
    <subcellularLocation>
        <location evidence="1">Cell membrane</location>
    </subcellularLocation>
</comment>
<organism evidence="11 12">
    <name type="scientific">Tropicimonas omnivorans</name>
    <dbReference type="NCBI Taxonomy" id="3075590"/>
    <lineage>
        <taxon>Bacteria</taxon>
        <taxon>Pseudomonadati</taxon>
        <taxon>Pseudomonadota</taxon>
        <taxon>Alphaproteobacteria</taxon>
        <taxon>Rhodobacterales</taxon>
        <taxon>Roseobacteraceae</taxon>
        <taxon>Tropicimonas</taxon>
    </lineage>
</organism>
<evidence type="ECO:0000256" key="4">
    <source>
        <dbReference type="ARBA" id="ARBA00022679"/>
    </source>
</evidence>
<feature type="transmembrane region" description="Helical" evidence="9">
    <location>
        <begin position="52"/>
        <end position="73"/>
    </location>
</feature>
<feature type="domain" description="Bacterial sugar transferase" evidence="10">
    <location>
        <begin position="47"/>
        <end position="237"/>
    </location>
</feature>
<evidence type="ECO:0000256" key="6">
    <source>
        <dbReference type="ARBA" id="ARBA00022989"/>
    </source>
</evidence>
<keyword evidence="12" id="KW-1185">Reference proteome</keyword>
<comment type="similarity">
    <text evidence="2">Belongs to the bacterial sugar transferase family.</text>
</comment>
<evidence type="ECO:0000313" key="12">
    <source>
        <dbReference type="Proteomes" id="UP001265259"/>
    </source>
</evidence>
<evidence type="ECO:0000256" key="2">
    <source>
        <dbReference type="ARBA" id="ARBA00006464"/>
    </source>
</evidence>
<dbReference type="PANTHER" id="PTHR30576:SF4">
    <property type="entry name" value="UNDECAPRENYL-PHOSPHATE GALACTOSE PHOSPHOTRANSFERASE"/>
    <property type="match status" value="1"/>
</dbReference>
<accession>A0ABU3DFS7</accession>
<keyword evidence="7 9" id="KW-0472">Membrane</keyword>
<evidence type="ECO:0000259" key="10">
    <source>
        <dbReference type="Pfam" id="PF02397"/>
    </source>
</evidence>
<dbReference type="Pfam" id="PF02397">
    <property type="entry name" value="Bac_transf"/>
    <property type="match status" value="1"/>
</dbReference>
<keyword evidence="5 9" id="KW-0812">Transmembrane</keyword>